<dbReference type="AlphaFoldDB" id="A0A2T4CFS1"/>
<name>A0A2T4CFS1_TRILO</name>
<dbReference type="Proteomes" id="UP000240760">
    <property type="component" value="Unassembled WGS sequence"/>
</dbReference>
<protein>
    <submittedName>
        <fullName evidence="1">Uncharacterized protein</fullName>
    </submittedName>
</protein>
<evidence type="ECO:0000313" key="1">
    <source>
        <dbReference type="EMBL" id="PTB80409.1"/>
    </source>
</evidence>
<reference evidence="1 2" key="1">
    <citation type="submission" date="2016-07" db="EMBL/GenBank/DDBJ databases">
        <title>Multiple horizontal gene transfer events from other fungi enriched the ability of initially mycotrophic Trichoderma (Ascomycota) to feed on dead plant biomass.</title>
        <authorList>
            <consortium name="DOE Joint Genome Institute"/>
            <person name="Aerts A."/>
            <person name="Atanasova L."/>
            <person name="Chenthamara K."/>
            <person name="Zhang J."/>
            <person name="Grujic M."/>
            <person name="Henrissat B."/>
            <person name="Kuo A."/>
            <person name="Salamov A."/>
            <person name="Lipzen A."/>
            <person name="Labutti K."/>
            <person name="Barry K."/>
            <person name="Miao Y."/>
            <person name="Rahimi M.J."/>
            <person name="Shen Q."/>
            <person name="Grigoriev I.V."/>
            <person name="Kubicek C.P."/>
            <person name="Druzhinina I.S."/>
        </authorList>
    </citation>
    <scope>NUCLEOTIDE SEQUENCE [LARGE SCALE GENOMIC DNA]</scope>
    <source>
        <strain evidence="1 2">ATCC 18648</strain>
    </source>
</reference>
<gene>
    <name evidence="1" type="ORF">M440DRAFT_1125376</name>
</gene>
<proteinExistence type="predicted"/>
<dbReference type="EMBL" id="KZ679127">
    <property type="protein sequence ID" value="PTB80409.1"/>
    <property type="molecule type" value="Genomic_DNA"/>
</dbReference>
<sequence>MCSLRFDSERAEACPCSGWLSSVRFSDHSYFSSVHPCQAEPRYTAQPLTQTPLRTKHARYDTKDMRVNQLTRHGPCCPTCGVYSLEVISRCGNGAQSLCCCLTLTPFCPCVFSAAAHGLLGSDICVYIRSQGRVSQPADMRIFRLQSSAFSS</sequence>
<organism evidence="1 2">
    <name type="scientific">Trichoderma longibrachiatum ATCC 18648</name>
    <dbReference type="NCBI Taxonomy" id="983965"/>
    <lineage>
        <taxon>Eukaryota</taxon>
        <taxon>Fungi</taxon>
        <taxon>Dikarya</taxon>
        <taxon>Ascomycota</taxon>
        <taxon>Pezizomycotina</taxon>
        <taxon>Sordariomycetes</taxon>
        <taxon>Hypocreomycetidae</taxon>
        <taxon>Hypocreales</taxon>
        <taxon>Hypocreaceae</taxon>
        <taxon>Trichoderma</taxon>
    </lineage>
</organism>
<evidence type="ECO:0000313" key="2">
    <source>
        <dbReference type="Proteomes" id="UP000240760"/>
    </source>
</evidence>
<keyword evidence="2" id="KW-1185">Reference proteome</keyword>
<accession>A0A2T4CFS1</accession>